<dbReference type="InterPro" id="IPR002938">
    <property type="entry name" value="FAD-bd"/>
</dbReference>
<keyword evidence="11" id="KW-1185">Reference proteome</keyword>
<dbReference type="AlphaFoldDB" id="K6YKN6"/>
<evidence type="ECO:0000256" key="1">
    <source>
        <dbReference type="ARBA" id="ARBA00001974"/>
    </source>
</evidence>
<dbReference type="EMBL" id="BAEO01000023">
    <property type="protein sequence ID" value="GAC18727.1"/>
    <property type="molecule type" value="Genomic_DNA"/>
</dbReference>
<evidence type="ECO:0000256" key="4">
    <source>
        <dbReference type="ARBA" id="ARBA00022630"/>
    </source>
</evidence>
<dbReference type="InterPro" id="IPR036188">
    <property type="entry name" value="FAD/NAD-bd_sf"/>
</dbReference>
<dbReference type="Proteomes" id="UP000006327">
    <property type="component" value="Unassembled WGS sequence"/>
</dbReference>
<comment type="pathway">
    <text evidence="2">Cofactor biosynthesis; ubiquinone biosynthesis.</text>
</comment>
<comment type="caution">
    <text evidence="10">The sequence shown here is derived from an EMBL/GenBank/DDBJ whole genome shotgun (WGS) entry which is preliminary data.</text>
</comment>
<dbReference type="NCBIfam" id="TIGR01988">
    <property type="entry name" value="Ubi-OHases"/>
    <property type="match status" value="1"/>
</dbReference>
<evidence type="ECO:0000256" key="8">
    <source>
        <dbReference type="ARBA" id="ARBA00065734"/>
    </source>
</evidence>
<dbReference type="GO" id="GO:0110142">
    <property type="term" value="C:ubiquinone biosynthesis complex"/>
    <property type="evidence" value="ECO:0007669"/>
    <property type="project" value="UniProtKB-ARBA"/>
</dbReference>
<dbReference type="GO" id="GO:0006744">
    <property type="term" value="P:ubiquinone biosynthetic process"/>
    <property type="evidence" value="ECO:0007669"/>
    <property type="project" value="UniProtKB-UniPathway"/>
</dbReference>
<dbReference type="UniPathway" id="UPA00232"/>
<gene>
    <name evidence="10" type="primary">visC</name>
    <name evidence="10" type="ORF">GARC_1755</name>
</gene>
<dbReference type="PANTHER" id="PTHR43876:SF10">
    <property type="entry name" value="3-DEMETHOXYUBIQUINOL 3-HYDROXYLASE"/>
    <property type="match status" value="1"/>
</dbReference>
<keyword evidence="6" id="KW-0560">Oxidoreductase</keyword>
<dbReference type="Pfam" id="PF01494">
    <property type="entry name" value="FAD_binding_3"/>
    <property type="match status" value="1"/>
</dbReference>
<dbReference type="FunFam" id="3.50.50.60:FF:000021">
    <property type="entry name" value="Ubiquinone biosynthesis monooxygenase COQ6"/>
    <property type="match status" value="1"/>
</dbReference>
<dbReference type="eggNOG" id="COG0654">
    <property type="taxonomic scope" value="Bacteria"/>
</dbReference>
<evidence type="ECO:0000256" key="6">
    <source>
        <dbReference type="ARBA" id="ARBA00023002"/>
    </source>
</evidence>
<proteinExistence type="inferred from homology"/>
<keyword evidence="7" id="KW-0503">Monooxygenase</keyword>
<evidence type="ECO:0000256" key="7">
    <source>
        <dbReference type="ARBA" id="ARBA00023033"/>
    </source>
</evidence>
<evidence type="ECO:0000313" key="11">
    <source>
        <dbReference type="Proteomes" id="UP000006327"/>
    </source>
</evidence>
<reference evidence="10 11" key="1">
    <citation type="journal article" date="2017" name="Antonie Van Leeuwenhoek">
        <title>Rhizobium rhizosphaerae sp. nov., a novel species isolated from rice rhizosphere.</title>
        <authorList>
            <person name="Zhao J.J."/>
            <person name="Zhang J."/>
            <person name="Zhang R.J."/>
            <person name="Zhang C.W."/>
            <person name="Yin H.Q."/>
            <person name="Zhang X.X."/>
        </authorList>
    </citation>
    <scope>NUCLEOTIDE SEQUENCE [LARGE SCALE GENOMIC DNA]</scope>
    <source>
        <strain evidence="10 11">BSs20135</strain>
    </source>
</reference>
<dbReference type="PRINTS" id="PR00420">
    <property type="entry name" value="RNGMNOXGNASE"/>
</dbReference>
<organism evidence="10 11">
    <name type="scientific">Paraglaciecola arctica BSs20135</name>
    <dbReference type="NCBI Taxonomy" id="493475"/>
    <lineage>
        <taxon>Bacteria</taxon>
        <taxon>Pseudomonadati</taxon>
        <taxon>Pseudomonadota</taxon>
        <taxon>Gammaproteobacteria</taxon>
        <taxon>Alteromonadales</taxon>
        <taxon>Alteromonadaceae</taxon>
        <taxon>Paraglaciecola</taxon>
    </lineage>
</organism>
<dbReference type="STRING" id="493475.GARC_1755"/>
<evidence type="ECO:0000256" key="2">
    <source>
        <dbReference type="ARBA" id="ARBA00004749"/>
    </source>
</evidence>
<sequence>MFDFCVVGGGMVGSATALGLAKLGFKVAIIEPCMPVPFDPEQPPDMRVSAISLTSETLLQDLGVWDKIKNMRLCSYKRLSVWDKPSCRTNFNCSDIAQPHLGHIIENRLVQLGLHTVIAANANVVFYENLKVTNITSTDVANITLEDGQIIQAKMLIGADGGHSAVRDAANIGVQGWQYAQQALGIQIKTYAGQQDITWQQFTPDGPMAFLPLYDGFASLVWYHNAADIRHLKSLSKEKLKQHILQHFPADLVDFEVLDVASFPLTRMHANQYFKGNTVVVGDAAHTINPLAGQGVNLGFKDVAVLLRVINDALTTHDHSAILQQSHYCDWLKKYEATRRRDNLVMMSAMDLLYSTFSNSNMPLTLIRNLGLKLANHAGPIKNNAMKYAMGL</sequence>
<evidence type="ECO:0000256" key="5">
    <source>
        <dbReference type="ARBA" id="ARBA00022827"/>
    </source>
</evidence>
<protein>
    <submittedName>
        <fullName evidence="10">Protein visC</fullName>
    </submittedName>
</protein>
<evidence type="ECO:0000256" key="3">
    <source>
        <dbReference type="ARBA" id="ARBA00005349"/>
    </source>
</evidence>
<dbReference type="RefSeq" id="WP_007618850.1">
    <property type="nucleotide sequence ID" value="NZ_BAEO01000023.1"/>
</dbReference>
<evidence type="ECO:0000259" key="9">
    <source>
        <dbReference type="Pfam" id="PF01494"/>
    </source>
</evidence>
<comment type="cofactor">
    <cofactor evidence="1">
        <name>FAD</name>
        <dbReference type="ChEBI" id="CHEBI:57692"/>
    </cofactor>
</comment>
<dbReference type="SUPFAM" id="SSF51905">
    <property type="entry name" value="FAD/NAD(P)-binding domain"/>
    <property type="match status" value="1"/>
</dbReference>
<keyword evidence="5" id="KW-0274">FAD</keyword>
<feature type="domain" description="FAD-binding" evidence="9">
    <location>
        <begin position="3"/>
        <end position="324"/>
    </location>
</feature>
<name>K6YKN6_9ALTE</name>
<dbReference type="InterPro" id="IPR051205">
    <property type="entry name" value="UbiH/COQ6_monooxygenase"/>
</dbReference>
<comment type="similarity">
    <text evidence="3">Belongs to the UbiH/COQ6 family.</text>
</comment>
<keyword evidence="4" id="KW-0285">Flavoprotein</keyword>
<dbReference type="PANTHER" id="PTHR43876">
    <property type="entry name" value="UBIQUINONE BIOSYNTHESIS MONOOXYGENASE COQ6, MITOCHONDRIAL"/>
    <property type="match status" value="1"/>
</dbReference>
<accession>K6YKN6</accession>
<dbReference type="Gene3D" id="3.50.50.60">
    <property type="entry name" value="FAD/NAD(P)-binding domain"/>
    <property type="match status" value="2"/>
</dbReference>
<dbReference type="GO" id="GO:0008682">
    <property type="term" value="F:3-demethoxyubiquinol 3-hydroxylase activity"/>
    <property type="evidence" value="ECO:0007669"/>
    <property type="project" value="TreeGrafter"/>
</dbReference>
<dbReference type="InterPro" id="IPR010971">
    <property type="entry name" value="UbiH/COQ6"/>
</dbReference>
<evidence type="ECO:0000313" key="10">
    <source>
        <dbReference type="EMBL" id="GAC18727.1"/>
    </source>
</evidence>
<dbReference type="GO" id="GO:0071949">
    <property type="term" value="F:FAD binding"/>
    <property type="evidence" value="ECO:0007669"/>
    <property type="project" value="InterPro"/>
</dbReference>
<comment type="subunit">
    <text evidence="8">Component of the Ubi complex metabolon, which regroups five ubiquinone biosynthesis proteins (UbiE, UbiF, UbiG, UbiH and UbiI) and two accessory factors (UbiK and the lipid-binding protein UbiJ).</text>
</comment>
<dbReference type="OrthoDB" id="9769565at2"/>